<dbReference type="Pfam" id="PF08666">
    <property type="entry name" value="SAF"/>
    <property type="match status" value="1"/>
</dbReference>
<dbReference type="PANTHER" id="PTHR30536">
    <property type="entry name" value="ALTRONATE/GALACTARATE DEHYDRATASE"/>
    <property type="match status" value="1"/>
</dbReference>
<dbReference type="GO" id="GO:0019698">
    <property type="term" value="P:D-galacturonate catabolic process"/>
    <property type="evidence" value="ECO:0007669"/>
    <property type="project" value="TreeGrafter"/>
</dbReference>
<dbReference type="EMBL" id="BARS01000771">
    <property type="protein sequence ID" value="GAF82363.1"/>
    <property type="molecule type" value="Genomic_DNA"/>
</dbReference>
<comment type="caution">
    <text evidence="3">The sequence shown here is derived from an EMBL/GenBank/DDBJ whole genome shotgun (WGS) entry which is preliminary data.</text>
</comment>
<name>X0SMR4_9ZZZZ</name>
<dbReference type="InterPro" id="IPR052172">
    <property type="entry name" value="UxaA_altronate/galactarate_dh"/>
</dbReference>
<protein>
    <recommendedName>
        <fullName evidence="2">SAF domain-containing protein</fullName>
    </recommendedName>
</protein>
<dbReference type="AlphaFoldDB" id="X0SMR4"/>
<proteinExistence type="predicted"/>
<feature type="domain" description="SAF" evidence="2">
    <location>
        <begin position="16"/>
        <end position="88"/>
    </location>
</feature>
<accession>X0SMR4</accession>
<evidence type="ECO:0000313" key="3">
    <source>
        <dbReference type="EMBL" id="GAF82363.1"/>
    </source>
</evidence>
<evidence type="ECO:0000256" key="1">
    <source>
        <dbReference type="ARBA" id="ARBA00023239"/>
    </source>
</evidence>
<dbReference type="Gene3D" id="2.30.130.110">
    <property type="match status" value="1"/>
</dbReference>
<gene>
    <name evidence="3" type="ORF">S01H1_01718</name>
</gene>
<dbReference type="SMART" id="SM00858">
    <property type="entry name" value="SAF"/>
    <property type="match status" value="1"/>
</dbReference>
<dbReference type="PANTHER" id="PTHR30536:SF5">
    <property type="entry name" value="ALTRONATE DEHYDRATASE"/>
    <property type="match status" value="1"/>
</dbReference>
<keyword evidence="1" id="KW-0456">Lyase</keyword>
<sequence>MSLAEQSNAVIHHEDDNVAIAVRPVGAGEAVVVKAEERVRAAEDVDVGHKIALCSIASGGMVYRYGEPIIEATEAIEAGAWVHIHNTKPIPGDVEA</sequence>
<reference evidence="3" key="1">
    <citation type="journal article" date="2014" name="Front. Microbiol.">
        <title>High frequency of phylogenetically diverse reductive dehalogenase-homologous genes in deep subseafloor sedimentary metagenomes.</title>
        <authorList>
            <person name="Kawai M."/>
            <person name="Futagami T."/>
            <person name="Toyoda A."/>
            <person name="Takaki Y."/>
            <person name="Nishi S."/>
            <person name="Hori S."/>
            <person name="Arai W."/>
            <person name="Tsubouchi T."/>
            <person name="Morono Y."/>
            <person name="Uchiyama I."/>
            <person name="Ito T."/>
            <person name="Fujiyama A."/>
            <person name="Inagaki F."/>
            <person name="Takami H."/>
        </authorList>
    </citation>
    <scope>NUCLEOTIDE SEQUENCE</scope>
    <source>
        <strain evidence="3">Expedition CK06-06</strain>
    </source>
</reference>
<evidence type="ECO:0000259" key="2">
    <source>
        <dbReference type="SMART" id="SM00858"/>
    </source>
</evidence>
<dbReference type="InterPro" id="IPR013974">
    <property type="entry name" value="SAF"/>
</dbReference>
<dbReference type="GO" id="GO:0016829">
    <property type="term" value="F:lyase activity"/>
    <property type="evidence" value="ECO:0007669"/>
    <property type="project" value="UniProtKB-KW"/>
</dbReference>
<dbReference type="InterPro" id="IPR044144">
    <property type="entry name" value="SAF_UxaA/GarD"/>
</dbReference>
<organism evidence="3">
    <name type="scientific">marine sediment metagenome</name>
    <dbReference type="NCBI Taxonomy" id="412755"/>
    <lineage>
        <taxon>unclassified sequences</taxon>
        <taxon>metagenomes</taxon>
        <taxon>ecological metagenomes</taxon>
    </lineage>
</organism>
<dbReference type="CDD" id="cd11613">
    <property type="entry name" value="SAF_AH_GD"/>
    <property type="match status" value="1"/>
</dbReference>